<keyword evidence="2" id="KW-0547">Nucleotide-binding</keyword>
<evidence type="ECO:0000256" key="3">
    <source>
        <dbReference type="ARBA" id="ARBA00022840"/>
    </source>
</evidence>
<evidence type="ECO:0000256" key="1">
    <source>
        <dbReference type="ARBA" id="ARBA00022598"/>
    </source>
</evidence>
<dbReference type="InParanoid" id="A0A2R5G2X6"/>
<feature type="region of interest" description="Disordered" evidence="4">
    <location>
        <begin position="34"/>
        <end position="124"/>
    </location>
</feature>
<evidence type="ECO:0000256" key="5">
    <source>
        <dbReference type="SAM" id="SignalP"/>
    </source>
</evidence>
<feature type="chain" id="PRO_5015310883" evidence="5">
    <location>
        <begin position="25"/>
        <end position="697"/>
    </location>
</feature>
<accession>A0A2R5G2X6</accession>
<keyword evidence="3" id="KW-0067">ATP-binding</keyword>
<organism evidence="6 7">
    <name type="scientific">Hondaea fermentalgiana</name>
    <dbReference type="NCBI Taxonomy" id="2315210"/>
    <lineage>
        <taxon>Eukaryota</taxon>
        <taxon>Sar</taxon>
        <taxon>Stramenopiles</taxon>
        <taxon>Bigyra</taxon>
        <taxon>Labyrinthulomycetes</taxon>
        <taxon>Thraustochytrida</taxon>
        <taxon>Thraustochytriidae</taxon>
        <taxon>Hondaea</taxon>
    </lineage>
</organism>
<dbReference type="SUPFAM" id="SSF56059">
    <property type="entry name" value="Glutathione synthetase ATP-binding domain-like"/>
    <property type="match status" value="1"/>
</dbReference>
<feature type="compositionally biased region" description="Polar residues" evidence="4">
    <location>
        <begin position="108"/>
        <end position="117"/>
    </location>
</feature>
<evidence type="ECO:0000256" key="2">
    <source>
        <dbReference type="ARBA" id="ARBA00022741"/>
    </source>
</evidence>
<dbReference type="GO" id="GO:0015631">
    <property type="term" value="F:tubulin binding"/>
    <property type="evidence" value="ECO:0007669"/>
    <property type="project" value="TreeGrafter"/>
</dbReference>
<dbReference type="PROSITE" id="PS51221">
    <property type="entry name" value="TTL"/>
    <property type="match status" value="1"/>
</dbReference>
<dbReference type="GO" id="GO:0070740">
    <property type="term" value="F:tubulin-glutamic acid ligase activity"/>
    <property type="evidence" value="ECO:0007669"/>
    <property type="project" value="TreeGrafter"/>
</dbReference>
<dbReference type="OrthoDB" id="2016263at2759"/>
<evidence type="ECO:0000313" key="6">
    <source>
        <dbReference type="EMBL" id="GBG25386.1"/>
    </source>
</evidence>
<dbReference type="Proteomes" id="UP000241890">
    <property type="component" value="Unassembled WGS sequence"/>
</dbReference>
<dbReference type="EMBL" id="BEYU01000012">
    <property type="protein sequence ID" value="GBG25386.1"/>
    <property type="molecule type" value="Genomic_DNA"/>
</dbReference>
<sequence>MIVLGLAGLAAWSAGLLLVHDALRARSAAEMQMQQPADVDSARESSSHALAGREMPAYGDDRVKDGEEEEKEDARQDAFLGDPGFHGAQLEGEQPSFERARNEKAGQVASNELSPSSRDAPASTMEQVRAIEPVVAEAKEWHLLDETVAMFIDAADAERITPVGAWQAGEVSLPSASESIPGGPVTQIVDAFAPRDVQQRAELLLFACKAVRDKVNWDPVEGKSRQRPKEAIIVGTSSIIQRDLKPVSQAYRLLGLKVEEVSKLSTAVAHGRASGSLRSVRHRDWGVILCLSLNTEKCLFDADFLRLEADQAAFSRVNRVIGLQEVLWSKDKYCTTVKRSGVWVPAYTFPCWVLPAEREPLKRHLRRGSSVGDSAWIIKPFKQGGGKGIFVLDSNAELQALVSQDSRKLIVQPYLLHPHLLEGRKWDLRTYVLVTSVSPFARGYLFRDGLVRLATDRYNPNARHGGNKTQYLTNTSVNKKKQQDMDLLTWSFGKLENALGFDRFQLLFARMRRAIGMLLVTAERPFAEYFESLSPGFRCANCYHLLGVDLIVDANLVPRVIEVNGEPSMKMSGAAQSHYDTTKNQMQQEVARIALKARRGLPTRTAARLLHRCGVSEAEVRALARDEDMLMYLMNLDRESASAENFHLVYPDPDACEGGARARLWDKFIDEVVANAPDAHQTRRKLLHALSRRYVCL</sequence>
<dbReference type="GO" id="GO:0005524">
    <property type="term" value="F:ATP binding"/>
    <property type="evidence" value="ECO:0007669"/>
    <property type="project" value="UniProtKB-KW"/>
</dbReference>
<evidence type="ECO:0000256" key="4">
    <source>
        <dbReference type="SAM" id="MobiDB-lite"/>
    </source>
</evidence>
<comment type="caution">
    <text evidence="6">The sequence shown here is derived from an EMBL/GenBank/DDBJ whole genome shotgun (WGS) entry which is preliminary data.</text>
</comment>
<dbReference type="GO" id="GO:0000226">
    <property type="term" value="P:microtubule cytoskeleton organization"/>
    <property type="evidence" value="ECO:0007669"/>
    <property type="project" value="TreeGrafter"/>
</dbReference>
<dbReference type="PANTHER" id="PTHR12241:SF147">
    <property type="entry name" value="TUBULIN POLYGLUTAMYLASE TTLL7"/>
    <property type="match status" value="1"/>
</dbReference>
<protein>
    <submittedName>
        <fullName evidence="6">Tubulin polyglutamylase TTLL4</fullName>
    </submittedName>
</protein>
<dbReference type="Gene3D" id="3.30.470.20">
    <property type="entry name" value="ATP-grasp fold, B domain"/>
    <property type="match status" value="1"/>
</dbReference>
<feature type="signal peptide" evidence="5">
    <location>
        <begin position="1"/>
        <end position="24"/>
    </location>
</feature>
<gene>
    <name evidence="6" type="ORF">FCC1311_016042</name>
</gene>
<dbReference type="InterPro" id="IPR004344">
    <property type="entry name" value="TTL/TTLL_fam"/>
</dbReference>
<reference evidence="6 7" key="1">
    <citation type="submission" date="2017-12" db="EMBL/GenBank/DDBJ databases">
        <title>Sequencing, de novo assembly and annotation of complete genome of a new Thraustochytrid species, strain FCC1311.</title>
        <authorList>
            <person name="Sedici K."/>
            <person name="Godart F."/>
            <person name="Aiese Cigliano R."/>
            <person name="Sanseverino W."/>
            <person name="Barakat M."/>
            <person name="Ortet P."/>
            <person name="Marechal E."/>
            <person name="Cagnac O."/>
            <person name="Amato A."/>
        </authorList>
    </citation>
    <scope>NUCLEOTIDE SEQUENCE [LARGE SCALE GENOMIC DNA]</scope>
</reference>
<dbReference type="Pfam" id="PF03133">
    <property type="entry name" value="TTL"/>
    <property type="match status" value="1"/>
</dbReference>
<dbReference type="PANTHER" id="PTHR12241">
    <property type="entry name" value="TUBULIN POLYGLUTAMYLASE"/>
    <property type="match status" value="1"/>
</dbReference>
<proteinExistence type="predicted"/>
<keyword evidence="1" id="KW-0436">Ligase</keyword>
<keyword evidence="5" id="KW-0732">Signal</keyword>
<dbReference type="GO" id="GO:0036064">
    <property type="term" value="C:ciliary basal body"/>
    <property type="evidence" value="ECO:0007669"/>
    <property type="project" value="TreeGrafter"/>
</dbReference>
<dbReference type="AlphaFoldDB" id="A0A2R5G2X6"/>
<name>A0A2R5G2X6_9STRA</name>
<evidence type="ECO:0000313" key="7">
    <source>
        <dbReference type="Proteomes" id="UP000241890"/>
    </source>
</evidence>
<keyword evidence="7" id="KW-1185">Reference proteome</keyword>